<name>A0A1F7FCN8_UNCRA</name>
<accession>A0A1F7FCN8</accession>
<evidence type="ECO:0000256" key="1">
    <source>
        <dbReference type="SAM" id="SignalP"/>
    </source>
</evidence>
<proteinExistence type="predicted"/>
<keyword evidence="1" id="KW-0732">Signal</keyword>
<dbReference type="PROSITE" id="PS51257">
    <property type="entry name" value="PROKAR_LIPOPROTEIN"/>
    <property type="match status" value="1"/>
</dbReference>
<feature type="chain" id="PRO_5009528622" evidence="1">
    <location>
        <begin position="23"/>
        <end position="354"/>
    </location>
</feature>
<gene>
    <name evidence="2" type="ORF">A2519_18590</name>
</gene>
<dbReference type="AlphaFoldDB" id="A0A1F7FCN8"/>
<reference evidence="2 3" key="1">
    <citation type="journal article" date="2016" name="Nat. Commun.">
        <title>Thousands of microbial genomes shed light on interconnected biogeochemical processes in an aquifer system.</title>
        <authorList>
            <person name="Anantharaman K."/>
            <person name="Brown C.T."/>
            <person name="Hug L.A."/>
            <person name="Sharon I."/>
            <person name="Castelle C.J."/>
            <person name="Probst A.J."/>
            <person name="Thomas B.C."/>
            <person name="Singh A."/>
            <person name="Wilkins M.J."/>
            <person name="Karaoz U."/>
            <person name="Brodie E.L."/>
            <person name="Williams K.H."/>
            <person name="Hubbard S.S."/>
            <person name="Banfield J.F."/>
        </authorList>
    </citation>
    <scope>NUCLEOTIDE SEQUENCE [LARGE SCALE GENOMIC DNA]</scope>
</reference>
<dbReference type="Proteomes" id="UP000179243">
    <property type="component" value="Unassembled WGS sequence"/>
</dbReference>
<feature type="signal peptide" evidence="1">
    <location>
        <begin position="1"/>
        <end position="22"/>
    </location>
</feature>
<sequence length="354" mass="40218">MKKMAIVIISAFSLSLVFSACGKNPEKTGDAFLAAAEKVKDPRTREEREKKAYLKYIEAINFYTIKGKEIPVSLKEKYLKLTLAKLNREFSRYSKNAEEANLEQIGLWREDFTKFLPGIKDEELLKGYSQFLLEFANPDLMDLKDVIKVLNEVISLQVLASQAKEKMAAINAKVSSGLCDEVTAMMEQEKEGLKKKTDAAKEALVFAEYKALLALKNDPSSKRAREQVSTLRKLLVDTYSGYEKFGSNLDPEIDKYDIYLSVPKQKVSPKGISMEVALWNLTANPLEVRKDYFFLVTENNDTIKASDASKFHKITVDTKTDTAQMVIFDFPVRETKVKNLLFNNGTKISEKFFE</sequence>
<comment type="caution">
    <text evidence="2">The sequence shown here is derived from an EMBL/GenBank/DDBJ whole genome shotgun (WGS) entry which is preliminary data.</text>
</comment>
<dbReference type="EMBL" id="MFYX01000073">
    <property type="protein sequence ID" value="OGK04413.1"/>
    <property type="molecule type" value="Genomic_DNA"/>
</dbReference>
<evidence type="ECO:0000313" key="3">
    <source>
        <dbReference type="Proteomes" id="UP000179243"/>
    </source>
</evidence>
<organism evidence="2 3">
    <name type="scientific">Candidatus Raymondbacteria bacterium RIFOXYD12_FULL_49_13</name>
    <dbReference type="NCBI Taxonomy" id="1817890"/>
    <lineage>
        <taxon>Bacteria</taxon>
        <taxon>Raymondiibacteriota</taxon>
    </lineage>
</organism>
<protein>
    <submittedName>
        <fullName evidence="2">Uncharacterized protein</fullName>
    </submittedName>
</protein>
<evidence type="ECO:0000313" key="2">
    <source>
        <dbReference type="EMBL" id="OGK04413.1"/>
    </source>
</evidence>